<evidence type="ECO:0000256" key="9">
    <source>
        <dbReference type="ARBA" id="ARBA00048048"/>
    </source>
</evidence>
<accession>A0ABQ7I0X5</accession>
<comment type="caution">
    <text evidence="12">The sequence shown here is derived from an EMBL/GenBank/DDBJ whole genome shotgun (WGS) entry which is preliminary data.</text>
</comment>
<dbReference type="PANTHER" id="PTHR12246">
    <property type="entry name" value="PALMITOYLTRANSFERASE ZDHHC16"/>
    <property type="match status" value="1"/>
</dbReference>
<comment type="subcellular location">
    <subcellularLocation>
        <location evidence="1">Membrane</location>
        <topology evidence="1">Multi-pass membrane protein</topology>
    </subcellularLocation>
</comment>
<feature type="transmembrane region" description="Helical" evidence="10">
    <location>
        <begin position="165"/>
        <end position="188"/>
    </location>
</feature>
<keyword evidence="13" id="KW-1185">Reference proteome</keyword>
<keyword evidence="6" id="KW-0564">Palmitate</keyword>
<evidence type="ECO:0000256" key="10">
    <source>
        <dbReference type="RuleBase" id="RU079119"/>
    </source>
</evidence>
<evidence type="ECO:0000259" key="11">
    <source>
        <dbReference type="Pfam" id="PF01529"/>
    </source>
</evidence>
<evidence type="ECO:0000256" key="2">
    <source>
        <dbReference type="ARBA" id="ARBA00022679"/>
    </source>
</evidence>
<dbReference type="EMBL" id="SBIQ01000029">
    <property type="protein sequence ID" value="KAF7684112.1"/>
    <property type="molecule type" value="Genomic_DNA"/>
</dbReference>
<evidence type="ECO:0000256" key="5">
    <source>
        <dbReference type="ARBA" id="ARBA00023136"/>
    </source>
</evidence>
<evidence type="ECO:0000256" key="1">
    <source>
        <dbReference type="ARBA" id="ARBA00004141"/>
    </source>
</evidence>
<dbReference type="PROSITE" id="PS50216">
    <property type="entry name" value="DHHC"/>
    <property type="match status" value="1"/>
</dbReference>
<dbReference type="Proteomes" id="UP001516464">
    <property type="component" value="Unassembled WGS sequence"/>
</dbReference>
<evidence type="ECO:0000256" key="8">
    <source>
        <dbReference type="ARBA" id="ARBA00023315"/>
    </source>
</evidence>
<name>A0ABQ7I0X5_9MICR</name>
<keyword evidence="5 10" id="KW-0472">Membrane</keyword>
<feature type="domain" description="Palmitoyltransferase DHHC" evidence="11">
    <location>
        <begin position="82"/>
        <end position="202"/>
    </location>
</feature>
<keyword evidence="2 10" id="KW-0808">Transferase</keyword>
<dbReference type="EC" id="2.3.1.225" evidence="10"/>
<evidence type="ECO:0000256" key="7">
    <source>
        <dbReference type="ARBA" id="ARBA00023288"/>
    </source>
</evidence>
<gene>
    <name evidence="12" type="primary">PFA4</name>
    <name evidence="12" type="ORF">TCON_0690</name>
</gene>
<comment type="catalytic activity">
    <reaction evidence="9 10">
        <text>L-cysteinyl-[protein] + hexadecanoyl-CoA = S-hexadecanoyl-L-cysteinyl-[protein] + CoA</text>
        <dbReference type="Rhea" id="RHEA:36683"/>
        <dbReference type="Rhea" id="RHEA-COMP:10131"/>
        <dbReference type="Rhea" id="RHEA-COMP:11032"/>
        <dbReference type="ChEBI" id="CHEBI:29950"/>
        <dbReference type="ChEBI" id="CHEBI:57287"/>
        <dbReference type="ChEBI" id="CHEBI:57379"/>
        <dbReference type="ChEBI" id="CHEBI:74151"/>
        <dbReference type="EC" id="2.3.1.225"/>
    </reaction>
</comment>
<feature type="transmembrane region" description="Helical" evidence="10">
    <location>
        <begin position="39"/>
        <end position="58"/>
    </location>
</feature>
<protein>
    <recommendedName>
        <fullName evidence="10">Palmitoyltransferase</fullName>
        <ecNumber evidence="10">2.3.1.225</ecNumber>
    </recommendedName>
</protein>
<proteinExistence type="inferred from homology"/>
<feature type="transmembrane region" description="Helical" evidence="10">
    <location>
        <begin position="130"/>
        <end position="153"/>
    </location>
</feature>
<reference evidence="12 13" key="1">
    <citation type="submission" date="2019-01" db="EMBL/GenBank/DDBJ databases">
        <title>Genomes sequencing and comparative genomics of infectious freshwater microsporidia, Cucumispora dikerogammari and Thelohania contejeani.</title>
        <authorList>
            <person name="Cormier A."/>
            <person name="Giraud I."/>
            <person name="Wattier R."/>
            <person name="Teixeira M."/>
            <person name="Grandjean F."/>
            <person name="Rigaud T."/>
            <person name="Cordaux R."/>
        </authorList>
    </citation>
    <scope>NUCLEOTIDE SEQUENCE [LARGE SCALE GENOMIC DNA]</scope>
    <source>
        <strain evidence="12">T1</strain>
        <tissue evidence="12">Spores</tissue>
    </source>
</reference>
<comment type="domain">
    <text evidence="10">The DHHC domain is required for palmitoyltransferase activity.</text>
</comment>
<evidence type="ECO:0000256" key="6">
    <source>
        <dbReference type="ARBA" id="ARBA00023139"/>
    </source>
</evidence>
<evidence type="ECO:0000313" key="12">
    <source>
        <dbReference type="EMBL" id="KAF7684112.1"/>
    </source>
</evidence>
<sequence>MRKYEDGIKIIITVTLLLYLHIATQYIFPSRLTTCKIVFTVIFNLFALLTEIYLLLCVSNRGHVDPFMAQRISNPDAIRSRIYCRICEIIKPERTHHCRRCRRCIKRMDHHCPWIATCVNSENHGHFVRFLLFGSLSAFILSLRLFVHLFLMWTGVKEIPSRPMVALLILTLALSLGIFVLLGIFFILQFKNIIRNVTLIELEQCRDIKRMGMNCPPSPYDRGVMENLKEYLGSPYTLFLCGGGSSRIIYGDAESWPPFRIQRNSQNTKVVSDKNHVLIKDNEIINNRKHLAEEEV</sequence>
<keyword evidence="8 10" id="KW-0012">Acyltransferase</keyword>
<comment type="similarity">
    <text evidence="10">Belongs to the DHHC palmitoyltransferase family.</text>
</comment>
<keyword evidence="7" id="KW-0449">Lipoprotein</keyword>
<keyword evidence="4 10" id="KW-1133">Transmembrane helix</keyword>
<evidence type="ECO:0000313" key="13">
    <source>
        <dbReference type="Proteomes" id="UP001516464"/>
    </source>
</evidence>
<organism evidence="12 13">
    <name type="scientific">Astathelohania contejeani</name>
    <dbReference type="NCBI Taxonomy" id="164912"/>
    <lineage>
        <taxon>Eukaryota</taxon>
        <taxon>Fungi</taxon>
        <taxon>Fungi incertae sedis</taxon>
        <taxon>Microsporidia</taxon>
        <taxon>Astathelohaniidae</taxon>
        <taxon>Astathelohania</taxon>
    </lineage>
</organism>
<evidence type="ECO:0000256" key="4">
    <source>
        <dbReference type="ARBA" id="ARBA00022989"/>
    </source>
</evidence>
<dbReference type="Pfam" id="PF01529">
    <property type="entry name" value="DHHC"/>
    <property type="match status" value="1"/>
</dbReference>
<feature type="transmembrane region" description="Helical" evidence="10">
    <location>
        <begin position="7"/>
        <end position="27"/>
    </location>
</feature>
<dbReference type="InterPro" id="IPR001594">
    <property type="entry name" value="Palmitoyltrfase_DHHC"/>
</dbReference>
<dbReference type="InterPro" id="IPR039859">
    <property type="entry name" value="PFA4/ZDH16/20/ERF2-like"/>
</dbReference>
<evidence type="ECO:0000256" key="3">
    <source>
        <dbReference type="ARBA" id="ARBA00022692"/>
    </source>
</evidence>
<keyword evidence="3 10" id="KW-0812">Transmembrane</keyword>